<dbReference type="SUPFAM" id="SSF140996">
    <property type="entry name" value="Hermes dimerisation domain"/>
    <property type="match status" value="1"/>
</dbReference>
<dbReference type="PANTHER" id="PTHR46481:SF7">
    <property type="entry name" value="ZINC FINGER BED DOMAIN-CONTAINING PROTEIN RICESLEEPER 2-LIKE"/>
    <property type="match status" value="1"/>
</dbReference>
<dbReference type="InterPro" id="IPR025525">
    <property type="entry name" value="hAT-like_transposase_RNase-H"/>
</dbReference>
<dbReference type="EMBL" id="BPVZ01000385">
    <property type="protein sequence ID" value="GKV50665.1"/>
    <property type="molecule type" value="Genomic_DNA"/>
</dbReference>
<evidence type="ECO:0000313" key="5">
    <source>
        <dbReference type="Proteomes" id="UP001054252"/>
    </source>
</evidence>
<evidence type="ECO:0000259" key="2">
    <source>
        <dbReference type="Pfam" id="PF05699"/>
    </source>
</evidence>
<organism evidence="4 5">
    <name type="scientific">Rubroshorea leprosula</name>
    <dbReference type="NCBI Taxonomy" id="152421"/>
    <lineage>
        <taxon>Eukaryota</taxon>
        <taxon>Viridiplantae</taxon>
        <taxon>Streptophyta</taxon>
        <taxon>Embryophyta</taxon>
        <taxon>Tracheophyta</taxon>
        <taxon>Spermatophyta</taxon>
        <taxon>Magnoliopsida</taxon>
        <taxon>eudicotyledons</taxon>
        <taxon>Gunneridae</taxon>
        <taxon>Pentapetalae</taxon>
        <taxon>rosids</taxon>
        <taxon>malvids</taxon>
        <taxon>Malvales</taxon>
        <taxon>Dipterocarpaceae</taxon>
        <taxon>Rubroshorea</taxon>
    </lineage>
</organism>
<dbReference type="InterPro" id="IPR052035">
    <property type="entry name" value="ZnF_BED_domain_contain"/>
</dbReference>
<protein>
    <recommendedName>
        <fullName evidence="6">Transposase</fullName>
    </recommendedName>
</protein>
<feature type="domain" description="HAT C-terminal dimerisation" evidence="2">
    <location>
        <begin position="537"/>
        <end position="619"/>
    </location>
</feature>
<dbReference type="InterPro" id="IPR008906">
    <property type="entry name" value="HATC_C_dom"/>
</dbReference>
<reference evidence="4 5" key="1">
    <citation type="journal article" date="2021" name="Commun. Biol.">
        <title>The genome of Shorea leprosula (Dipterocarpaceae) highlights the ecological relevance of drought in aseasonal tropical rainforests.</title>
        <authorList>
            <person name="Ng K.K.S."/>
            <person name="Kobayashi M.J."/>
            <person name="Fawcett J.A."/>
            <person name="Hatakeyama M."/>
            <person name="Paape T."/>
            <person name="Ng C.H."/>
            <person name="Ang C.C."/>
            <person name="Tnah L.H."/>
            <person name="Lee C.T."/>
            <person name="Nishiyama T."/>
            <person name="Sese J."/>
            <person name="O'Brien M.J."/>
            <person name="Copetti D."/>
            <person name="Mohd Noor M.I."/>
            <person name="Ong R.C."/>
            <person name="Putra M."/>
            <person name="Sireger I.Z."/>
            <person name="Indrioko S."/>
            <person name="Kosugi Y."/>
            <person name="Izuno A."/>
            <person name="Isagi Y."/>
            <person name="Lee S.L."/>
            <person name="Shimizu K.K."/>
        </authorList>
    </citation>
    <scope>NUCLEOTIDE SEQUENCE [LARGE SCALE GENOMIC DNA]</scope>
    <source>
        <strain evidence="4">214</strain>
    </source>
</reference>
<comment type="caution">
    <text evidence="4">The sequence shown here is derived from an EMBL/GenBank/DDBJ whole genome shotgun (WGS) entry which is preliminary data.</text>
</comment>
<feature type="domain" description="hAT-like transposase RNase-H fold" evidence="3">
    <location>
        <begin position="381"/>
        <end position="482"/>
    </location>
</feature>
<dbReference type="GO" id="GO:0003677">
    <property type="term" value="F:DNA binding"/>
    <property type="evidence" value="ECO:0007669"/>
    <property type="project" value="UniProtKB-KW"/>
</dbReference>
<dbReference type="Pfam" id="PF05699">
    <property type="entry name" value="Dimer_Tnp_hAT"/>
    <property type="match status" value="1"/>
</dbReference>
<evidence type="ECO:0000313" key="4">
    <source>
        <dbReference type="EMBL" id="GKV50665.1"/>
    </source>
</evidence>
<dbReference type="AlphaFoldDB" id="A0AAV5MLA3"/>
<evidence type="ECO:0008006" key="6">
    <source>
        <dbReference type="Google" id="ProtNLM"/>
    </source>
</evidence>
<dbReference type="PANTHER" id="PTHR46481">
    <property type="entry name" value="ZINC FINGER BED DOMAIN-CONTAINING PROTEIN 4"/>
    <property type="match status" value="1"/>
</dbReference>
<evidence type="ECO:0000259" key="3">
    <source>
        <dbReference type="Pfam" id="PF14372"/>
    </source>
</evidence>
<dbReference type="GO" id="GO:0046983">
    <property type="term" value="F:protein dimerization activity"/>
    <property type="evidence" value="ECO:0007669"/>
    <property type="project" value="InterPro"/>
</dbReference>
<gene>
    <name evidence="4" type="ORF">SLEP1_g57364</name>
</gene>
<sequence>MAEIQSNNLRNQGVDEHPEIVEVESVVDSRQVEKGGAVKGKRKKINKRSEVWNHFTEIVDKDGKDKAKCTWKFNHESARRSLAEMIIVDEIPFSFVEKKGFRKFCQLALPPNFIALSRRTITRDCYSIYMDERLKLKSFFKESRQRVSLTTDTWTSIQRVFYMCLTAHYIDENWKLHKKILNFCPVESHKGEELGDLLERCLKDWGIEEVYALTIDNASSNGGVVRVLRNALTKWGTTVLGAQDLHMRCAAHIINLVVGDGVNEEEMHKSVTAVRAAVKYIRQSPLRLKRFKAVVEFEDIETKKGLCLDVPTRWNSLYLMLDTIEKYEMAFERYARSDKDMKTELNYGKNAPGFPSCIDWENVRRVIRFLEHFYYLTEKVSGSLYTTSNLLFPEISEVDCLLKSWEKDVDVKDMAQSMREKFHKYWGTPTEMNKNIFHAVVLDPRNKLGFLEFLLIKVYGKEQGMQHGRMVCCELKRLFVEYKKTVSGGGQTIVLEGSTSASNAPSESDPKYKSRQQLKSAYKRFKIENGFMSEKTELDKYLGEDVEDDNDDFDLLGWWKLNAPRFLVLVAMARDVLAFSISTVASESAFSTGGRVLDAFRSSLTPRMAQALICAQDWLRSKSRIVSEEEDLDLLDDLEKEFDKVHMDSAILE</sequence>
<dbReference type="SUPFAM" id="SSF53098">
    <property type="entry name" value="Ribonuclease H-like"/>
    <property type="match status" value="1"/>
</dbReference>
<evidence type="ECO:0000256" key="1">
    <source>
        <dbReference type="ARBA" id="ARBA00023125"/>
    </source>
</evidence>
<keyword evidence="5" id="KW-1185">Reference proteome</keyword>
<proteinExistence type="predicted"/>
<keyword evidence="1" id="KW-0238">DNA-binding</keyword>
<accession>A0AAV5MLA3</accession>
<dbReference type="Proteomes" id="UP001054252">
    <property type="component" value="Unassembled WGS sequence"/>
</dbReference>
<dbReference type="InterPro" id="IPR012337">
    <property type="entry name" value="RNaseH-like_sf"/>
</dbReference>
<name>A0AAV5MLA3_9ROSI</name>
<dbReference type="Pfam" id="PF14372">
    <property type="entry name" value="hAT-like_RNase-H"/>
    <property type="match status" value="1"/>
</dbReference>